<dbReference type="InterPro" id="IPR000182">
    <property type="entry name" value="GNAT_dom"/>
</dbReference>
<organism evidence="2 3">
    <name type="scientific">Nocardioides scoriae</name>
    <dbReference type="NCBI Taxonomy" id="642780"/>
    <lineage>
        <taxon>Bacteria</taxon>
        <taxon>Bacillati</taxon>
        <taxon>Actinomycetota</taxon>
        <taxon>Actinomycetes</taxon>
        <taxon>Propionibacteriales</taxon>
        <taxon>Nocardioidaceae</taxon>
        <taxon>Nocardioides</taxon>
    </lineage>
</organism>
<dbReference type="InterPro" id="IPR016181">
    <property type="entry name" value="Acyl_CoA_acyltransferase"/>
</dbReference>
<dbReference type="OrthoDB" id="3533156at2"/>
<dbReference type="Pfam" id="PF13302">
    <property type="entry name" value="Acetyltransf_3"/>
    <property type="match status" value="1"/>
</dbReference>
<dbReference type="Gene3D" id="3.40.630.30">
    <property type="match status" value="1"/>
</dbReference>
<dbReference type="PANTHER" id="PTHR43792:SF1">
    <property type="entry name" value="N-ACETYLTRANSFERASE DOMAIN-CONTAINING PROTEIN"/>
    <property type="match status" value="1"/>
</dbReference>
<keyword evidence="3" id="KW-1185">Reference proteome</keyword>
<protein>
    <submittedName>
        <fullName evidence="2">Protein N-acetyltransferase, RimJ/RimL family</fullName>
    </submittedName>
</protein>
<dbReference type="Proteomes" id="UP000198859">
    <property type="component" value="Chromosome I"/>
</dbReference>
<name>A0A1H1VAL7_9ACTN</name>
<dbReference type="InterPro" id="IPR051531">
    <property type="entry name" value="N-acetyltransferase"/>
</dbReference>
<dbReference type="GO" id="GO:0016747">
    <property type="term" value="F:acyltransferase activity, transferring groups other than amino-acyl groups"/>
    <property type="evidence" value="ECO:0007669"/>
    <property type="project" value="InterPro"/>
</dbReference>
<dbReference type="STRING" id="642780.SAMN04488570_2768"/>
<dbReference type="PANTHER" id="PTHR43792">
    <property type="entry name" value="GNAT FAMILY, PUTATIVE (AFU_ORTHOLOGUE AFUA_3G00765)-RELATED-RELATED"/>
    <property type="match status" value="1"/>
</dbReference>
<evidence type="ECO:0000313" key="2">
    <source>
        <dbReference type="EMBL" id="SDS81680.1"/>
    </source>
</evidence>
<keyword evidence="2" id="KW-0808">Transferase</keyword>
<dbReference type="PROSITE" id="PS51186">
    <property type="entry name" value="GNAT"/>
    <property type="match status" value="1"/>
</dbReference>
<dbReference type="RefSeq" id="WP_091730711.1">
    <property type="nucleotide sequence ID" value="NZ_LT629757.1"/>
</dbReference>
<sequence length="197" mass="21274">MTARLVLARPAADDLDEVHALHADPAVWQHFPRGRHRTAFRTVQLLETFDDAWQVAGLGVWVARLREADGDHPAGTLAGVGGCSLRGDRTAWNLYYRFDPAFWGRGYAAELARAALDAARRLRPATPVVASLLEHNTASQRLAERLGLALAWRGVDPRGEGVRRLHADRPLDPVVLDAILAGMAGGAPGGSPGRSRA</sequence>
<accession>A0A1H1VAL7</accession>
<evidence type="ECO:0000259" key="1">
    <source>
        <dbReference type="PROSITE" id="PS51186"/>
    </source>
</evidence>
<dbReference type="AlphaFoldDB" id="A0A1H1VAL7"/>
<dbReference type="SUPFAM" id="SSF55729">
    <property type="entry name" value="Acyl-CoA N-acyltransferases (Nat)"/>
    <property type="match status" value="1"/>
</dbReference>
<proteinExistence type="predicted"/>
<feature type="domain" description="N-acetyltransferase" evidence="1">
    <location>
        <begin position="6"/>
        <end position="172"/>
    </location>
</feature>
<dbReference type="EMBL" id="LT629757">
    <property type="protein sequence ID" value="SDS81680.1"/>
    <property type="molecule type" value="Genomic_DNA"/>
</dbReference>
<reference evidence="3" key="1">
    <citation type="submission" date="2016-10" db="EMBL/GenBank/DDBJ databases">
        <authorList>
            <person name="Varghese N."/>
            <person name="Submissions S."/>
        </authorList>
    </citation>
    <scope>NUCLEOTIDE SEQUENCE [LARGE SCALE GENOMIC DNA]</scope>
    <source>
        <strain evidence="3">DSM 22127</strain>
    </source>
</reference>
<evidence type="ECO:0000313" key="3">
    <source>
        <dbReference type="Proteomes" id="UP000198859"/>
    </source>
</evidence>
<gene>
    <name evidence="2" type="ORF">SAMN04488570_2768</name>
</gene>